<dbReference type="Gene3D" id="1.10.287.1080">
    <property type="entry name" value="MazG-like"/>
    <property type="match status" value="1"/>
</dbReference>
<protein>
    <recommendedName>
        <fullName evidence="1">NTP pyrophosphohydrolase MazG-like domain-containing protein</fullName>
    </recommendedName>
</protein>
<dbReference type="EMBL" id="HBEL01011938">
    <property type="protein sequence ID" value="CAD8409567.1"/>
    <property type="molecule type" value="Transcribed_RNA"/>
</dbReference>
<reference evidence="2" key="1">
    <citation type="submission" date="2021-01" db="EMBL/GenBank/DDBJ databases">
        <authorList>
            <person name="Corre E."/>
            <person name="Pelletier E."/>
            <person name="Niang G."/>
            <person name="Scheremetjew M."/>
            <person name="Finn R."/>
            <person name="Kale V."/>
            <person name="Holt S."/>
            <person name="Cochrane G."/>
            <person name="Meng A."/>
            <person name="Brown T."/>
            <person name="Cohen L."/>
        </authorList>
    </citation>
    <scope>NUCLEOTIDE SEQUENCE</scope>
    <source>
        <strain evidence="2">CCAP1064/1</strain>
    </source>
</reference>
<dbReference type="InterPro" id="IPR004518">
    <property type="entry name" value="MazG-like_dom"/>
</dbReference>
<evidence type="ECO:0000259" key="1">
    <source>
        <dbReference type="Pfam" id="PF03819"/>
    </source>
</evidence>
<sequence>MNQASQNCDDELCMATSGVLGPRNSSARDISSENVPLVADQYRHQVLVLTPKIPPLAIDSNGKTPEGYRMDIPSYQDTIRSSNRSQFAAANKLEQNKRVSPESSDEKLSFEENAELLSIFKKDGNVQYKNLKRNITPSSIEINSKLNFLSTNDAADDPELVKMEKVNRKSRCELNQETVSKQAWAYHVKQQRLKHDSLRGAKRLFHIVSKIGTSCPWMKSADSEEMLELVRSGIDEFRSDLFSYKCFLPADSDKSCDSIVKKKLGNTKKNIASGLGDILFHVLMLEMMCRREFEFSPSEPWQLMSEKVEKRTPYMKEWGDGSEARTAEDAKRMWQIGKEKEQENCAYVNSCNDDICVALVFGGKRWICKAWALVTNVTFGGPSSFCTNDLSKVTMSFALGVAAGYTLTLYSKKQK</sequence>
<organism evidence="2">
    <name type="scientific">Proboscia inermis</name>
    <dbReference type="NCBI Taxonomy" id="420281"/>
    <lineage>
        <taxon>Eukaryota</taxon>
        <taxon>Sar</taxon>
        <taxon>Stramenopiles</taxon>
        <taxon>Ochrophyta</taxon>
        <taxon>Bacillariophyta</taxon>
        <taxon>Coscinodiscophyceae</taxon>
        <taxon>Rhizosoleniophycidae</taxon>
        <taxon>Rhizosoleniales</taxon>
        <taxon>Rhizosoleniaceae</taxon>
        <taxon>Proboscia</taxon>
    </lineage>
</organism>
<dbReference type="AlphaFoldDB" id="A0A7S0C1N9"/>
<evidence type="ECO:0000313" key="2">
    <source>
        <dbReference type="EMBL" id="CAD8409567.1"/>
    </source>
</evidence>
<name>A0A7S0C1N9_9STRA</name>
<proteinExistence type="predicted"/>
<gene>
    <name evidence="2" type="ORF">PINE0816_LOCUS5690</name>
</gene>
<dbReference type="Pfam" id="PF03819">
    <property type="entry name" value="MazG"/>
    <property type="match status" value="1"/>
</dbReference>
<accession>A0A7S0C1N9</accession>
<feature type="domain" description="NTP pyrophosphohydrolase MazG-like" evidence="1">
    <location>
        <begin position="266"/>
        <end position="314"/>
    </location>
</feature>